<reference evidence="2" key="1">
    <citation type="journal article" date="2022" name="Int. J. Mol. Sci.">
        <title>Draft Genome of Tanacetum Coccineum: Genomic Comparison of Closely Related Tanacetum-Family Plants.</title>
        <authorList>
            <person name="Yamashiro T."/>
            <person name="Shiraishi A."/>
            <person name="Nakayama K."/>
            <person name="Satake H."/>
        </authorList>
    </citation>
    <scope>NUCLEOTIDE SEQUENCE</scope>
</reference>
<name>A0ABQ5FP96_9ASTR</name>
<dbReference type="InterPro" id="IPR000477">
    <property type="entry name" value="RT_dom"/>
</dbReference>
<proteinExistence type="predicted"/>
<sequence>MKSLHLSFLNVVSAGIFKGISLNSSLQISHFFYADDVIFIGQWSNANISTIIHVLECFFRASGLRINLHKSKLIGIAVDSVVVEAASKAIGCLAIKLPFSYLGISIGGHMSRLKAWEDVINKVVCRLSKWKMKSLSIGGRLTLLKSVLGSTPIYYLSMYKAPIQVLKKLESIRSHFFNGANLNVRKMSFIKWDKVLASKDKGGLGVASFYGLNRALITKWIWRFRSQSNSLLSKVISALHGIDGNLGGNSYFPSNWAEINKVIPSLLLKGIDILGFMKKSIGNGEHTKFWEEPWKDNSPLKSLFPRIYSLETNKSILVSTKLSHIDLRFSLRRNPRGGTEQVQMDALHSFLEGTMLSNSSDRWRWTLSGDGEFSVSSIRRFIDDKYLDSVGSKTRWSKCVPIKVNILAWRIKHDLLPTRFNISRRGIDLDTLFCPSCNLAPETARHIFFCCSLVKDLYKRIARWWDINLMEVSSYEDWWDWFSNLRLQHKAKMLLEGVFYTTWWMIWNFRNKSIFDSPQPKALLFDDILVFFYLV</sequence>
<dbReference type="InterPro" id="IPR026960">
    <property type="entry name" value="RVT-Znf"/>
</dbReference>
<keyword evidence="2" id="KW-0808">Transferase</keyword>
<keyword evidence="2" id="KW-0695">RNA-directed DNA polymerase</keyword>
<reference evidence="2" key="2">
    <citation type="submission" date="2022-01" db="EMBL/GenBank/DDBJ databases">
        <authorList>
            <person name="Yamashiro T."/>
            <person name="Shiraishi A."/>
            <person name="Satake H."/>
            <person name="Nakayama K."/>
        </authorList>
    </citation>
    <scope>NUCLEOTIDE SEQUENCE</scope>
</reference>
<evidence type="ECO:0000259" key="1">
    <source>
        <dbReference type="PROSITE" id="PS50878"/>
    </source>
</evidence>
<dbReference type="Proteomes" id="UP001151760">
    <property type="component" value="Unassembled WGS sequence"/>
</dbReference>
<organism evidence="2 3">
    <name type="scientific">Tanacetum coccineum</name>
    <dbReference type="NCBI Taxonomy" id="301880"/>
    <lineage>
        <taxon>Eukaryota</taxon>
        <taxon>Viridiplantae</taxon>
        <taxon>Streptophyta</taxon>
        <taxon>Embryophyta</taxon>
        <taxon>Tracheophyta</taxon>
        <taxon>Spermatophyta</taxon>
        <taxon>Magnoliopsida</taxon>
        <taxon>eudicotyledons</taxon>
        <taxon>Gunneridae</taxon>
        <taxon>Pentapetalae</taxon>
        <taxon>asterids</taxon>
        <taxon>campanulids</taxon>
        <taxon>Asterales</taxon>
        <taxon>Asteraceae</taxon>
        <taxon>Asteroideae</taxon>
        <taxon>Anthemideae</taxon>
        <taxon>Anthemidinae</taxon>
        <taxon>Tanacetum</taxon>
    </lineage>
</organism>
<accession>A0ABQ5FP96</accession>
<dbReference type="PANTHER" id="PTHR33116:SF78">
    <property type="entry name" value="OS12G0587133 PROTEIN"/>
    <property type="match status" value="1"/>
</dbReference>
<evidence type="ECO:0000313" key="3">
    <source>
        <dbReference type="Proteomes" id="UP001151760"/>
    </source>
</evidence>
<evidence type="ECO:0000313" key="2">
    <source>
        <dbReference type="EMBL" id="GJT65186.1"/>
    </source>
</evidence>
<feature type="domain" description="Reverse transcriptase" evidence="1">
    <location>
        <begin position="1"/>
        <end position="106"/>
    </location>
</feature>
<dbReference type="PANTHER" id="PTHR33116">
    <property type="entry name" value="REVERSE TRANSCRIPTASE ZINC-BINDING DOMAIN-CONTAINING PROTEIN-RELATED-RELATED"/>
    <property type="match status" value="1"/>
</dbReference>
<dbReference type="Pfam" id="PF13966">
    <property type="entry name" value="zf-RVT"/>
    <property type="match status" value="1"/>
</dbReference>
<protein>
    <submittedName>
        <fullName evidence="2">RNA-directed DNA polymerase, eukaryota, reverse transcriptase zinc-binding domain protein</fullName>
    </submittedName>
</protein>
<dbReference type="GO" id="GO:0003964">
    <property type="term" value="F:RNA-directed DNA polymerase activity"/>
    <property type="evidence" value="ECO:0007669"/>
    <property type="project" value="UniProtKB-KW"/>
</dbReference>
<comment type="caution">
    <text evidence="2">The sequence shown here is derived from an EMBL/GenBank/DDBJ whole genome shotgun (WGS) entry which is preliminary data.</text>
</comment>
<dbReference type="PROSITE" id="PS50878">
    <property type="entry name" value="RT_POL"/>
    <property type="match status" value="1"/>
</dbReference>
<keyword evidence="3" id="KW-1185">Reference proteome</keyword>
<gene>
    <name evidence="2" type="ORF">Tco_1016666</name>
</gene>
<dbReference type="EMBL" id="BQNB010017611">
    <property type="protein sequence ID" value="GJT65186.1"/>
    <property type="molecule type" value="Genomic_DNA"/>
</dbReference>
<keyword evidence="2" id="KW-0548">Nucleotidyltransferase</keyword>